<evidence type="ECO:0000256" key="1">
    <source>
        <dbReference type="ARBA" id="ARBA00009986"/>
    </source>
</evidence>
<dbReference type="SUPFAM" id="SSF53720">
    <property type="entry name" value="ALDH-like"/>
    <property type="match status" value="1"/>
</dbReference>
<keyword evidence="2" id="KW-0521">NADP</keyword>
<protein>
    <submittedName>
        <fullName evidence="5">NAD-dependent succinate-semialdehyde dehydrogenase</fullName>
    </submittedName>
</protein>
<dbReference type="PANTHER" id="PTHR43217:SF1">
    <property type="entry name" value="SUCCINATE SEMIALDEHYDE DEHYDROGENASE [NAD(P)+] SAD"/>
    <property type="match status" value="1"/>
</dbReference>
<sequence length="455" mass="48630">MAIATINPATGETLKTFEPLNDAEIAAKLDLAAQAFAKYRHTSFAERASALQAAADILEQEKADFAKLMTLEMGKPYKAAIAEVEKCAIVCRYYAENAANFLADVSVNTDASHSFVRYQPLGIILAVMPWNFPFWQVFRFAAPALMAGNVGLLKHASNVPQCALAIEDIIRRAGFGQGVFQTLLIGAAKVAEIIADERVKAATLTGSEPAGASLAAAAGKQIKKTVLELGGSDPFIVLESADVAAAAATATTARMLNNGQSCIAAKRFIVAEAIADQFEKLLLEKFTALKIGDPLHPDTDLGPLATPDILQDLDQQVQRAMQSGGKVLTGGYPLSDRPGNFYPATIIIDIPIDAPIAQEEFFGPVALLFRVPNLDAAIKLANATPFGLGASAWTNNDQERDRLISEIEAGAVFINGLVKSDPRLPFGGIKRSGYGRELSIQGIQEFVNVKTVWVK</sequence>
<evidence type="ECO:0000256" key="2">
    <source>
        <dbReference type="ARBA" id="ARBA00022857"/>
    </source>
</evidence>
<reference evidence="5 6" key="1">
    <citation type="journal article" date="2020" name="ISME J.">
        <title>Comparative genomics reveals insights into cyanobacterial evolution and habitat adaptation.</title>
        <authorList>
            <person name="Chen M.Y."/>
            <person name="Teng W.K."/>
            <person name="Zhao L."/>
            <person name="Hu C.X."/>
            <person name="Zhou Y.K."/>
            <person name="Han B.P."/>
            <person name="Song L.R."/>
            <person name="Shu W.S."/>
        </authorList>
    </citation>
    <scope>NUCLEOTIDE SEQUENCE [LARGE SCALE GENOMIC DNA]</scope>
    <source>
        <strain evidence="5 6">FACHB-119</strain>
    </source>
</reference>
<dbReference type="Gene3D" id="3.40.605.10">
    <property type="entry name" value="Aldehyde Dehydrogenase, Chain A, domain 1"/>
    <property type="match status" value="1"/>
</dbReference>
<dbReference type="PANTHER" id="PTHR43217">
    <property type="entry name" value="SUCCINATE SEMIALDEHYDE DEHYDROGENASE [NAD(P)+] SAD"/>
    <property type="match status" value="1"/>
</dbReference>
<gene>
    <name evidence="5" type="ORF">H6G83_28220</name>
</gene>
<dbReference type="Pfam" id="PF00171">
    <property type="entry name" value="Aldedh"/>
    <property type="match status" value="1"/>
</dbReference>
<dbReference type="Gene3D" id="3.40.309.10">
    <property type="entry name" value="Aldehyde Dehydrogenase, Chain A, domain 2"/>
    <property type="match status" value="1"/>
</dbReference>
<dbReference type="CDD" id="cd07100">
    <property type="entry name" value="ALDH_SSADH1_GabD1"/>
    <property type="match status" value="1"/>
</dbReference>
<accession>A0ABR8DD79</accession>
<proteinExistence type="inferred from homology"/>
<dbReference type="RefSeq" id="WP_190478243.1">
    <property type="nucleotide sequence ID" value="NZ_JACJSG010000051.1"/>
</dbReference>
<dbReference type="InterPro" id="IPR015590">
    <property type="entry name" value="Aldehyde_DH_dom"/>
</dbReference>
<evidence type="ECO:0000313" key="5">
    <source>
        <dbReference type="EMBL" id="MBD2504448.1"/>
    </source>
</evidence>
<evidence type="ECO:0000313" key="6">
    <source>
        <dbReference type="Proteomes" id="UP000661112"/>
    </source>
</evidence>
<dbReference type="InterPro" id="IPR016163">
    <property type="entry name" value="Ald_DH_C"/>
</dbReference>
<comment type="caution">
    <text evidence="5">The sequence shown here is derived from an EMBL/GenBank/DDBJ whole genome shotgun (WGS) entry which is preliminary data.</text>
</comment>
<keyword evidence="3" id="KW-0560">Oxidoreductase</keyword>
<dbReference type="Proteomes" id="UP000661112">
    <property type="component" value="Unassembled WGS sequence"/>
</dbReference>
<organism evidence="5 6">
    <name type="scientific">Anabaena azotica FACHB-119</name>
    <dbReference type="NCBI Taxonomy" id="947527"/>
    <lineage>
        <taxon>Bacteria</taxon>
        <taxon>Bacillati</taxon>
        <taxon>Cyanobacteriota</taxon>
        <taxon>Cyanophyceae</taxon>
        <taxon>Nostocales</taxon>
        <taxon>Nostocaceae</taxon>
        <taxon>Anabaena</taxon>
        <taxon>Anabaena azotica</taxon>
    </lineage>
</organism>
<feature type="domain" description="Aldehyde dehydrogenase" evidence="4">
    <location>
        <begin position="3"/>
        <end position="452"/>
    </location>
</feature>
<evidence type="ECO:0000256" key="3">
    <source>
        <dbReference type="ARBA" id="ARBA00023002"/>
    </source>
</evidence>
<evidence type="ECO:0000259" key="4">
    <source>
        <dbReference type="Pfam" id="PF00171"/>
    </source>
</evidence>
<dbReference type="InterPro" id="IPR044148">
    <property type="entry name" value="ALDH_GabD1-like"/>
</dbReference>
<dbReference type="InterPro" id="IPR016161">
    <property type="entry name" value="Ald_DH/histidinol_DH"/>
</dbReference>
<dbReference type="InterPro" id="IPR016162">
    <property type="entry name" value="Ald_DH_N"/>
</dbReference>
<dbReference type="InterPro" id="IPR047110">
    <property type="entry name" value="GABD/Sad-like"/>
</dbReference>
<comment type="similarity">
    <text evidence="1">Belongs to the aldehyde dehydrogenase family.</text>
</comment>
<keyword evidence="6" id="KW-1185">Reference proteome</keyword>
<dbReference type="EMBL" id="JACJSG010000051">
    <property type="protein sequence ID" value="MBD2504448.1"/>
    <property type="molecule type" value="Genomic_DNA"/>
</dbReference>
<name>A0ABR8DD79_9NOST</name>